<gene>
    <name evidence="5" type="ORF">PAUR_a1166</name>
</gene>
<name>A0ABR9E9Q9_9GAMM</name>
<dbReference type="SUPFAM" id="SSF56801">
    <property type="entry name" value="Acetyl-CoA synthetase-like"/>
    <property type="match status" value="3"/>
</dbReference>
<dbReference type="Pfam" id="PF00668">
    <property type="entry name" value="Condensation"/>
    <property type="match status" value="3"/>
</dbReference>
<dbReference type="InterPro" id="IPR041464">
    <property type="entry name" value="TubC_N"/>
</dbReference>
<dbReference type="CDD" id="cd19531">
    <property type="entry name" value="LCL_NRPS-like"/>
    <property type="match status" value="3"/>
</dbReference>
<dbReference type="InterPro" id="IPR020845">
    <property type="entry name" value="AMP-binding_CS"/>
</dbReference>
<feature type="domain" description="Carrier" evidence="4">
    <location>
        <begin position="1044"/>
        <end position="1119"/>
    </location>
</feature>
<dbReference type="Gene3D" id="1.10.10.1830">
    <property type="entry name" value="Non-ribosomal peptide synthase, adenylation domain"/>
    <property type="match status" value="1"/>
</dbReference>
<keyword evidence="2" id="KW-0596">Phosphopantetheine</keyword>
<keyword evidence="3" id="KW-0597">Phosphoprotein</keyword>
<protein>
    <recommendedName>
        <fullName evidence="4">Carrier domain-containing protein</fullName>
    </recommendedName>
</protein>
<dbReference type="Gene3D" id="3.30.559.10">
    <property type="entry name" value="Chloramphenicol acetyltransferase-like domain"/>
    <property type="match status" value="3"/>
</dbReference>
<evidence type="ECO:0000256" key="1">
    <source>
        <dbReference type="ARBA" id="ARBA00001957"/>
    </source>
</evidence>
<dbReference type="EMBL" id="AQGV01000012">
    <property type="protein sequence ID" value="MBE0367740.1"/>
    <property type="molecule type" value="Genomic_DNA"/>
</dbReference>
<accession>A0ABR9E9Q9</accession>
<dbReference type="InterPro" id="IPR044894">
    <property type="entry name" value="TubC_N_sf"/>
</dbReference>
<dbReference type="Proteomes" id="UP000615755">
    <property type="component" value="Unassembled WGS sequence"/>
</dbReference>
<dbReference type="InterPro" id="IPR009081">
    <property type="entry name" value="PP-bd_ACP"/>
</dbReference>
<dbReference type="Gene3D" id="1.10.1200.10">
    <property type="entry name" value="ACP-like"/>
    <property type="match status" value="3"/>
</dbReference>
<dbReference type="InterPro" id="IPR023213">
    <property type="entry name" value="CAT-like_dom_sf"/>
</dbReference>
<dbReference type="InterPro" id="IPR010071">
    <property type="entry name" value="AA_adenyl_dom"/>
</dbReference>
<feature type="domain" description="Carrier" evidence="4">
    <location>
        <begin position="3260"/>
        <end position="3335"/>
    </location>
</feature>
<dbReference type="Gene3D" id="2.30.38.10">
    <property type="entry name" value="Luciferase, Domain 3"/>
    <property type="match status" value="1"/>
</dbReference>
<evidence type="ECO:0000313" key="6">
    <source>
        <dbReference type="Proteomes" id="UP000615755"/>
    </source>
</evidence>
<dbReference type="PANTHER" id="PTHR45527:SF1">
    <property type="entry name" value="FATTY ACID SYNTHASE"/>
    <property type="match status" value="1"/>
</dbReference>
<evidence type="ECO:0000259" key="4">
    <source>
        <dbReference type="PROSITE" id="PS50075"/>
    </source>
</evidence>
<dbReference type="PANTHER" id="PTHR45527">
    <property type="entry name" value="NONRIBOSOMAL PEPTIDE SYNTHETASE"/>
    <property type="match status" value="1"/>
</dbReference>
<reference evidence="5 6" key="1">
    <citation type="submission" date="2015-03" db="EMBL/GenBank/DDBJ databases">
        <title>Genome sequence of Pseudoalteromonas aurantia.</title>
        <authorList>
            <person name="Xie B.-B."/>
            <person name="Rong J.-C."/>
            <person name="Qin Q.-L."/>
            <person name="Zhang Y.-Z."/>
        </authorList>
    </citation>
    <scope>NUCLEOTIDE SEQUENCE [LARGE SCALE GENOMIC DNA]</scope>
    <source>
        <strain evidence="5 6">208</strain>
    </source>
</reference>
<dbReference type="Pfam" id="PF00550">
    <property type="entry name" value="PP-binding"/>
    <property type="match status" value="3"/>
</dbReference>
<keyword evidence="6" id="KW-1185">Reference proteome</keyword>
<organism evidence="5 6">
    <name type="scientific">Pseudoalteromonas aurantia 208</name>
    <dbReference type="NCBI Taxonomy" id="1314867"/>
    <lineage>
        <taxon>Bacteria</taxon>
        <taxon>Pseudomonadati</taxon>
        <taxon>Pseudomonadota</taxon>
        <taxon>Gammaproteobacteria</taxon>
        <taxon>Alteromonadales</taxon>
        <taxon>Pseudoalteromonadaceae</taxon>
        <taxon>Pseudoalteromonas</taxon>
    </lineage>
</organism>
<dbReference type="NCBIfam" id="TIGR01733">
    <property type="entry name" value="AA-adenyl-dom"/>
    <property type="match status" value="2"/>
</dbReference>
<dbReference type="SUPFAM" id="SSF47336">
    <property type="entry name" value="ACP-like"/>
    <property type="match status" value="3"/>
</dbReference>
<dbReference type="InterPro" id="IPR042099">
    <property type="entry name" value="ANL_N_sf"/>
</dbReference>
<sequence>MENSEIAAFLAELDEQGIFVYLQEDRLKLRTQLTTVPAEQLARIKACKQALIAYMQQHHQKQGPLSSAQYRIWFIDQYEPLSATYNMCGLLHFSTSVLTADVEQALNTLLTRHQVLKSNFVTVDGNAVQRINEKALLHLDTIEVGVNENKADIIALLDDELQHCFDLENELLFRATLITQQNRGQWLYIAMHHVVADGWSVQILVQQLVDILAECPGDLGSLQQPQLQYLDYVHWEKQFKQTPVYLNQLEYWQTSLKDIELFELPTSYPRKSQKTYHGATHHFDISKATIAPFTHYCQQHSVTQFVGLLSVFYVLLHRYSQKNDVTVGVPVLNRDQPEFEAMVGCFVNTLALRQKLSAEQSFHTLISTTKATVAQGLENQNVALESIIEALGLAKSSAHSALFQILFNYNGITIESHQTSELSADLTPLDNNTAKFDFTLNITESDTGLVGSIDYCTALFDAQLIARMSDDFIALTTALSSAPEQAIGKVALPSILRSENTFTTSNSVVQDDVDLLLHKVMAHSDRNPNKTALVESSVHTEELSRISYAQLNSLSFNFAQHMTALLEQHSTSQLAPIGLLVSRSAYSVLAMFGIMRAGRAYLPIERGTPVRRIMEMLSQAKSQYLITVDKQSLVEADMQLLNEHEISIHPFEGLISPYIEKEFALPKVQHCDSAYVVFTSGTTGKPKGVEISHGALSHYVNGVSERIQFDENIRAGVITGLATDLCLTGIYPVLAGMGTVALACHDIGADPSLIVDALYQLDVNLLKITPSIASELLPVMSQNIKHIPAISYWVLGGEPLTPQLVNTLQSVYPTSSIINHYGPSETCIGVTTYQITSNEQCTSTLYPIGQPLSHATALILDELKQPTPPGMPGELYIGGRSLSTGYINAPEQTADNFVEHESNGVAQLFYRSGDKVKLTPQGDIEYLGRIDNQPKISGYRVDLLDIEAKATALPIISSAVVVCRKLGKLDTLVGYCTLSNESVDLDIAKMKQDIVNALKLLLPEPMVPRIWEIETQLPYLANGKIDRKQLQNKPIQASKRAFVAAQTDIEHTLVALFSQLTGHEKVSVTDDFFAIGGHSLLAMRLLNLIRQQLDVNISLKALFAYSSVAELAAYLCQTSEKSGLQGIVALEHHDLIGVHPLSFSQQRLWFVDQMQGHSEQYNLQGVYTLKGNVNIVALQQAFQRVIARHKILHFNYQSSATAEATQSLNSQLAFTLAEIDLCDSDNPSQQQVAQTFIADDYSTSFDLTDDLLLRATLLKFDTQCYQLIVTMHHIVSDGWSISILCKELSESYNNLVVGNEHCAQTALPYHYIDYVYWQRTQKASQQWQDSCEYWRSQLDGLPTVHTLPTDRARSNNVISGGGLFKGAIPKGLTKQLRRFNKASSQTLFLTLKSVFTLWFSRISEQYDIAIGTPVAGRELAEFEPIIGNFINTLVLRSQMSSDTDLAHMLRMTKVTLSDALVHQQLPFEALVDALNIERSLSIHPLMQVVFRANNDVNETLQLDGLIIEQVESGVRSAKLDLEVSVIDSGDAIDIEWLYDTALWNECSIKAFFEQYCYVLQQCLDDIHTPLSKLQLWTDQAQSQFIYDTESLDLTVAQQPTFSAHFSSMARQYPHYDALLYDGRAYSYEKIEQCANQLAHCLLEMTFEPQSRIAILLPSGPAMVVAILAILRAGHTYVPLHSNTPSQTLNYIVDDAELMMILAYSDDTDTLVDSGSDFLLLDDIFDLDSNFCGYDTAAPKGDERAGEPCHKGEDICYIIYTSGSTGKPKGVMISHDNLSAYLQHAVTCYKPKDGVIWSSVVSTPLAFDATVTALFPPLMHGGTVEIIPEGGEQLVKLTDVIFSSMNAKLFKLTPAHLRAIVGLSKDKSNTLMNHTLVVGGEALEVDLLAALRKKLPYCRWVNEYGPTETTVGSTTYTIDDTQTTLSNGIQVPPYTQYVNEGHKDVPIGIPNSNVIVRVVDRFNQLTPLNMPGELLIGGPVVSQGYVNLAGLNDERFVTLTFMQSNGKKRTQRFYRTGDIAFWQSDKKTETSYLRYSGRIDEQVKLRGFRIDVCAIEHTLRELNEVSDCAVTVDVEQAVLHAHIVMCQGHTMVSRLLKSQLANTLPHYMVPSLFFEHDGIPVTKNGKVDKTALTVGIEQRDLEPKAVVNDKDLTPLQSYLLNLFRETLLLEHIGIEDSFFDIGGHSLLAIRLIGQIREQKHFDITLPQLFKTPSVAALTDALQSCQKITHAQEIVKVSRQQALPLSYAQQRLWLIDQVQQSSTQYHMPASFIFNGKLNLKAVSSALHDLITRHEVLRTIIVNQNGSDAPEQKINSTFSVPLKCLDLTELSQQEQDEQWAHIAFEASTAPFDLAHDVMLRVVVAKMTEQTSLVHFNMHHIASDGWSMAILIREFVAYYRTHTAEQEYQLPQTLAEPLSVQYADYAYWQRLVCSENALNTSLDYWRSQLQGAPHVHELPLDFTRPQEQQLVGASVIHHLNAATTKAIHQQCADHGVTLYMWLHTVFSVLVMKYSQSQDVLIGSPVAGRDQAQVSDLIGFFVNTLVIRSQTQSKQCFTELLAQQKQVIVDAFKHQHVPFEQLVEVLQPERNLAHQPLFQILFALQNNEVTDFTLPHLHIEQHSTHAVRMKFDLEVNAIEQGDGIHIQWNYNTSLFKKQRIEQLTLSFEVMIAALLTAPSQQIGSLSVMSADTRQRLLAEELSGQEAVENNLRLSPEPHTRHVMSRLNKHWHSKTGSNEGHLNQSRALIDIDGRVMSYADLVKKTDQLAGYLQSKGIGKASKIAICLPASSMMIIAILAVAKIGGAYVPIDPKQPISRRQYILDDSGSELLITTSQLDIDFNTLTQSSASCRLLLNEYNWQQEMSELAPVAYDIDDLAYIIYTSGTTGMPKGVQITHRNLSMYLDHVLDTYLDGDQSISVVSTPLAFDATVTSIWGPLLTGMCLDILVDDTQMLTQLSQRLQSEHSGFFKVTPAHLQGILALLPQKIIPTAHQVIIGGEKLPLPLLQSLSEYFPNIQWVNEYGPTEATVGTSVYRCNAASIAELDQQQLTQVPIGNAIANSRLVVLDTEQQLAPVGAIGELYIAGDNLALGYLNQPSLTNQCFNMLPLGPEGTERRFYRTGDKVRWHINEQMHPEYLLFYGRVDEQVKLRGYRIELNEIAHQLRRHGDIDEAQVLLNPETEQLEAFIISQQYGLQYQFSEQQRIQPVSNNVIGALKEHLAALLPTYMIPHKWMVVEHIPLTHNGKVDSKQLLNLSASITVESKNIAANNDFERALIDIFSKILGADSMGITDNFFALGGHSLLATQCMAMVKETLDVDIPVRVLFERPTIEALSKWYSIQKMMTNTAPNDNESDTSEEMFL</sequence>
<evidence type="ECO:0000256" key="2">
    <source>
        <dbReference type="ARBA" id="ARBA00022450"/>
    </source>
</evidence>
<dbReference type="RefSeq" id="WP_192507124.1">
    <property type="nucleotide sequence ID" value="NZ_AQGV01000012.1"/>
</dbReference>
<comment type="caution">
    <text evidence="5">The sequence shown here is derived from an EMBL/GenBank/DDBJ whole genome shotgun (WGS) entry which is preliminary data.</text>
</comment>
<dbReference type="Pfam" id="PF18563">
    <property type="entry name" value="TubC_N"/>
    <property type="match status" value="1"/>
</dbReference>
<dbReference type="PROSITE" id="PS50075">
    <property type="entry name" value="CARRIER"/>
    <property type="match status" value="3"/>
</dbReference>
<evidence type="ECO:0000313" key="5">
    <source>
        <dbReference type="EMBL" id="MBE0367740.1"/>
    </source>
</evidence>
<comment type="cofactor">
    <cofactor evidence="1">
        <name>pantetheine 4'-phosphate</name>
        <dbReference type="ChEBI" id="CHEBI:47942"/>
    </cofactor>
</comment>
<dbReference type="SMART" id="SM00823">
    <property type="entry name" value="PKS_PP"/>
    <property type="match status" value="3"/>
</dbReference>
<dbReference type="SUPFAM" id="SSF52777">
    <property type="entry name" value="CoA-dependent acyltransferases"/>
    <property type="match status" value="6"/>
</dbReference>
<dbReference type="InterPro" id="IPR001242">
    <property type="entry name" value="Condensation_dom"/>
</dbReference>
<feature type="domain" description="Carrier" evidence="4">
    <location>
        <begin position="2149"/>
        <end position="2224"/>
    </location>
</feature>
<dbReference type="Gene3D" id="3.40.50.980">
    <property type="match status" value="2"/>
</dbReference>
<dbReference type="InterPro" id="IPR020806">
    <property type="entry name" value="PKS_PP-bd"/>
</dbReference>
<dbReference type="NCBIfam" id="NF003417">
    <property type="entry name" value="PRK04813.1"/>
    <property type="match status" value="3"/>
</dbReference>
<dbReference type="PROSITE" id="PS00012">
    <property type="entry name" value="PHOSPHOPANTETHEINE"/>
    <property type="match status" value="2"/>
</dbReference>
<dbReference type="InterPro" id="IPR045851">
    <property type="entry name" value="AMP-bd_C_sf"/>
</dbReference>
<dbReference type="Gene3D" id="3.40.50.12780">
    <property type="entry name" value="N-terminal domain of ligase-like"/>
    <property type="match status" value="2"/>
</dbReference>
<dbReference type="InterPro" id="IPR000873">
    <property type="entry name" value="AMP-dep_synth/lig_dom"/>
</dbReference>
<evidence type="ECO:0000256" key="3">
    <source>
        <dbReference type="ARBA" id="ARBA00022553"/>
    </source>
</evidence>
<dbReference type="Gene3D" id="3.30.559.30">
    <property type="entry name" value="Nonribosomal peptide synthetase, condensation domain"/>
    <property type="match status" value="3"/>
</dbReference>
<dbReference type="InterPro" id="IPR006162">
    <property type="entry name" value="Ppantetheine_attach_site"/>
</dbReference>
<dbReference type="InterPro" id="IPR036736">
    <property type="entry name" value="ACP-like_sf"/>
</dbReference>
<dbReference type="CDD" id="cd05930">
    <property type="entry name" value="A_NRPS"/>
    <property type="match status" value="3"/>
</dbReference>
<dbReference type="Pfam" id="PF00501">
    <property type="entry name" value="AMP-binding"/>
    <property type="match status" value="3"/>
</dbReference>
<proteinExistence type="predicted"/>
<dbReference type="PROSITE" id="PS00455">
    <property type="entry name" value="AMP_BINDING"/>
    <property type="match status" value="3"/>
</dbReference>
<dbReference type="Gene3D" id="3.30.300.30">
    <property type="match status" value="3"/>
</dbReference>